<dbReference type="STRING" id="1285928.SAMN04487894_12548"/>
<evidence type="ECO:0000313" key="2">
    <source>
        <dbReference type="Proteomes" id="UP000198757"/>
    </source>
</evidence>
<gene>
    <name evidence="1" type="ORF">SAMN04487894_12548</name>
</gene>
<dbReference type="EMBL" id="FMZO01000025">
    <property type="protein sequence ID" value="SDE19155.1"/>
    <property type="molecule type" value="Genomic_DNA"/>
</dbReference>
<proteinExistence type="predicted"/>
<protein>
    <submittedName>
        <fullName evidence="1">Uncharacterized protein</fullName>
    </submittedName>
</protein>
<reference evidence="2" key="1">
    <citation type="submission" date="2016-10" db="EMBL/GenBank/DDBJ databases">
        <authorList>
            <person name="Varghese N."/>
            <person name="Submissions S."/>
        </authorList>
    </citation>
    <scope>NUCLEOTIDE SEQUENCE [LARGE SCALE GENOMIC DNA]</scope>
    <source>
        <strain evidence="2">DSM 25811 / CCM 8410 / LMG 26954 / E90</strain>
    </source>
</reference>
<sequence length="91" mass="9804">MIVQLFTGGTVLHVNRDGDDVCSDIARIDDSVKPDELPVGTMVAVGSNVPEPLSLGENTALTFRINEKVPQIKSKCPLDPQFGLGITLVNW</sequence>
<dbReference type="AlphaFoldDB" id="A0A1G7AYR7"/>
<evidence type="ECO:0000313" key="1">
    <source>
        <dbReference type="EMBL" id="SDE19155.1"/>
    </source>
</evidence>
<accession>A0A1G7AYR7</accession>
<keyword evidence="2" id="KW-1185">Reference proteome</keyword>
<name>A0A1G7AYR7_NIADE</name>
<organism evidence="1 2">
    <name type="scientific">Niabella drilacis (strain DSM 25811 / CCM 8410 / CCUG 62505 / LMG 26954 / E90)</name>
    <dbReference type="NCBI Taxonomy" id="1285928"/>
    <lineage>
        <taxon>Bacteria</taxon>
        <taxon>Pseudomonadati</taxon>
        <taxon>Bacteroidota</taxon>
        <taxon>Chitinophagia</taxon>
        <taxon>Chitinophagales</taxon>
        <taxon>Chitinophagaceae</taxon>
        <taxon>Niabella</taxon>
    </lineage>
</organism>
<dbReference type="Proteomes" id="UP000198757">
    <property type="component" value="Unassembled WGS sequence"/>
</dbReference>